<dbReference type="PROSITE" id="PS51782">
    <property type="entry name" value="LYSM"/>
    <property type="match status" value="1"/>
</dbReference>
<dbReference type="OrthoDB" id="9779340at2"/>
<feature type="region of interest" description="Disordered" evidence="1">
    <location>
        <begin position="1"/>
        <end position="23"/>
    </location>
</feature>
<accession>A0A4U8Q817</accession>
<dbReference type="InterPro" id="IPR036779">
    <property type="entry name" value="LysM_dom_sf"/>
</dbReference>
<evidence type="ECO:0000256" key="1">
    <source>
        <dbReference type="SAM" id="MobiDB-lite"/>
    </source>
</evidence>
<proteinExistence type="predicted"/>
<sequence>MELLKKNIHMNHEKSRASSQVTLEEDYNVSDSKPDVGKLIQKKANIKLDDMKVSTDHVLLTGALEVWVLYVADTPDRQIHRLESKIPFEEQMNLDGVEPGDNICLKWDVEDISVSLINSRKLSMKSLLSFNASVEELYDAQAAVEIHGLGDISTKSKNLELLQLTVQKKDILRVKDEIAIPSNKPNIQEMLWENVQLRGTDIRVLDGQLDIKGELFIFVLYAGDDENGTKQWLETVLPFQGTVDCPGCAQNMLANVEVSLASANLEVRPDYDGEERLVQVDVVLDLDIRLYEEEKVQILEDVYTPVKDLIPVTMEQVCESLVVKNFSKCRASDRMRMESSQPRMLQICHSQGEVKIDDTSVTENGIKVEGAVFITILYITSDDTLPYALMEGAVPFQHIIEVPEIDKDCRFTLQSELEQLSTTMIDSEELEVKVCVNLNAMVIRVHKEQCIIDVEEHDLDMKKLQELPGIVGYIVQADDNLWSIAKQYYTTPERIRELNEIEEDEVSPGTCLLVMKAVENLS</sequence>
<dbReference type="EMBL" id="QGQD01000054">
    <property type="protein sequence ID" value="TLD00524.1"/>
    <property type="molecule type" value="Genomic_DNA"/>
</dbReference>
<evidence type="ECO:0000313" key="4">
    <source>
        <dbReference type="Proteomes" id="UP000306509"/>
    </source>
</evidence>
<dbReference type="InterPro" id="IPR024300">
    <property type="entry name" value="SipL_SPOCS_dom"/>
</dbReference>
<dbReference type="Gene3D" id="3.10.350.10">
    <property type="entry name" value="LysM domain"/>
    <property type="match status" value="1"/>
</dbReference>
<dbReference type="STRING" id="180332.GCA_000797495_01378"/>
<protein>
    <submittedName>
        <fullName evidence="3">LysM domain protein</fullName>
    </submittedName>
</protein>
<dbReference type="Pfam" id="PF12673">
    <property type="entry name" value="SipL"/>
    <property type="match status" value="3"/>
</dbReference>
<dbReference type="RefSeq" id="WP_027293091.1">
    <property type="nucleotide sequence ID" value="NZ_CABMJZ010000027.1"/>
</dbReference>
<dbReference type="CDD" id="cd00118">
    <property type="entry name" value="LysM"/>
    <property type="match status" value="1"/>
</dbReference>
<dbReference type="SMART" id="SM00257">
    <property type="entry name" value="LysM"/>
    <property type="match status" value="1"/>
</dbReference>
<name>A0A4U8Q817_9FIRM</name>
<dbReference type="Proteomes" id="UP000306509">
    <property type="component" value="Unassembled WGS sequence"/>
</dbReference>
<dbReference type="InterPro" id="IPR018392">
    <property type="entry name" value="LysM"/>
</dbReference>
<dbReference type="AlphaFoldDB" id="A0A4U8Q817"/>
<comment type="caution">
    <text evidence="3">The sequence shown here is derived from an EMBL/GenBank/DDBJ whole genome shotgun (WGS) entry which is preliminary data.</text>
</comment>
<evidence type="ECO:0000259" key="2">
    <source>
        <dbReference type="PROSITE" id="PS51782"/>
    </source>
</evidence>
<feature type="domain" description="LysM" evidence="2">
    <location>
        <begin position="471"/>
        <end position="514"/>
    </location>
</feature>
<reference evidence="3 4" key="1">
    <citation type="journal article" date="2019" name="Anaerobe">
        <title>Detection of Robinsoniella peoriensis in multiple bone samples of a trauma patient.</title>
        <authorList>
            <person name="Schrottner P."/>
            <person name="Hartwich K."/>
            <person name="Bunk B."/>
            <person name="Schober I."/>
            <person name="Helbig S."/>
            <person name="Rudolph W.W."/>
            <person name="Gunzer F."/>
        </authorList>
    </citation>
    <scope>NUCLEOTIDE SEQUENCE [LARGE SCALE GENOMIC DNA]</scope>
    <source>
        <strain evidence="3 4">DSM 106044</strain>
    </source>
</reference>
<dbReference type="SUPFAM" id="SSF54106">
    <property type="entry name" value="LysM domain"/>
    <property type="match status" value="1"/>
</dbReference>
<evidence type="ECO:0000313" key="3">
    <source>
        <dbReference type="EMBL" id="TLD00524.1"/>
    </source>
</evidence>
<organism evidence="3 4">
    <name type="scientific">Robinsoniella peoriensis</name>
    <dbReference type="NCBI Taxonomy" id="180332"/>
    <lineage>
        <taxon>Bacteria</taxon>
        <taxon>Bacillati</taxon>
        <taxon>Bacillota</taxon>
        <taxon>Clostridia</taxon>
        <taxon>Lachnospirales</taxon>
        <taxon>Lachnospiraceae</taxon>
        <taxon>Robinsoniella</taxon>
    </lineage>
</organism>
<dbReference type="Pfam" id="PF01476">
    <property type="entry name" value="LysM"/>
    <property type="match status" value="1"/>
</dbReference>
<keyword evidence="4" id="KW-1185">Reference proteome</keyword>
<gene>
    <name evidence="3" type="ORF">DSM106044_02657</name>
</gene>